<dbReference type="InterPro" id="IPR011701">
    <property type="entry name" value="MFS"/>
</dbReference>
<dbReference type="GO" id="GO:0022857">
    <property type="term" value="F:transmembrane transporter activity"/>
    <property type="evidence" value="ECO:0007669"/>
    <property type="project" value="InterPro"/>
</dbReference>
<gene>
    <name evidence="9" type="ORF">LrDSM24759_00560</name>
</gene>
<feature type="transmembrane region" description="Helical" evidence="7">
    <location>
        <begin position="170"/>
        <end position="191"/>
    </location>
</feature>
<evidence type="ECO:0000313" key="9">
    <source>
        <dbReference type="EMBL" id="GBG04142.1"/>
    </source>
</evidence>
<accession>A0A2Z6TDV7</accession>
<organism evidence="9 10">
    <name type="scientific">Lactobacillus rodentium</name>
    <dbReference type="NCBI Taxonomy" id="947835"/>
    <lineage>
        <taxon>Bacteria</taxon>
        <taxon>Bacillati</taxon>
        <taxon>Bacillota</taxon>
        <taxon>Bacilli</taxon>
        <taxon>Lactobacillales</taxon>
        <taxon>Lactobacillaceae</taxon>
        <taxon>Lactobacillus</taxon>
    </lineage>
</organism>
<dbReference type="GO" id="GO:0005886">
    <property type="term" value="C:plasma membrane"/>
    <property type="evidence" value="ECO:0007669"/>
    <property type="project" value="UniProtKB-SubCell"/>
</dbReference>
<dbReference type="PROSITE" id="PS50850">
    <property type="entry name" value="MFS"/>
    <property type="match status" value="1"/>
</dbReference>
<keyword evidence="5 7" id="KW-1133">Transmembrane helix</keyword>
<feature type="transmembrane region" description="Helical" evidence="7">
    <location>
        <begin position="271"/>
        <end position="292"/>
    </location>
</feature>
<feature type="transmembrane region" description="Helical" evidence="7">
    <location>
        <begin position="84"/>
        <end position="101"/>
    </location>
</feature>
<dbReference type="Gene3D" id="1.20.1250.20">
    <property type="entry name" value="MFS general substrate transporter like domains"/>
    <property type="match status" value="2"/>
</dbReference>
<feature type="domain" description="Major facilitator superfamily (MFS) profile" evidence="8">
    <location>
        <begin position="18"/>
        <end position="480"/>
    </location>
</feature>
<evidence type="ECO:0000256" key="2">
    <source>
        <dbReference type="ARBA" id="ARBA00022448"/>
    </source>
</evidence>
<feature type="transmembrane region" description="Helical" evidence="7">
    <location>
        <begin position="235"/>
        <end position="251"/>
    </location>
</feature>
<dbReference type="PRINTS" id="PR01036">
    <property type="entry name" value="TCRTETB"/>
</dbReference>
<evidence type="ECO:0000256" key="5">
    <source>
        <dbReference type="ARBA" id="ARBA00022989"/>
    </source>
</evidence>
<evidence type="ECO:0000256" key="4">
    <source>
        <dbReference type="ARBA" id="ARBA00022692"/>
    </source>
</evidence>
<feature type="transmembrane region" description="Helical" evidence="7">
    <location>
        <begin position="456"/>
        <end position="475"/>
    </location>
</feature>
<evidence type="ECO:0000256" key="7">
    <source>
        <dbReference type="SAM" id="Phobius"/>
    </source>
</evidence>
<keyword evidence="10" id="KW-1185">Reference proteome</keyword>
<dbReference type="InterPro" id="IPR020846">
    <property type="entry name" value="MFS_dom"/>
</dbReference>
<dbReference type="RefSeq" id="WP_117117347.1">
    <property type="nucleotide sequence ID" value="NZ_BFBY01000001.1"/>
</dbReference>
<keyword evidence="6 7" id="KW-0472">Membrane</keyword>
<feature type="transmembrane region" description="Helical" evidence="7">
    <location>
        <begin position="17"/>
        <end position="36"/>
    </location>
</feature>
<keyword evidence="4 7" id="KW-0812">Transmembrane</keyword>
<comment type="subcellular location">
    <subcellularLocation>
        <location evidence="1">Cell membrane</location>
        <topology evidence="1">Multi-pass membrane protein</topology>
    </subcellularLocation>
</comment>
<evidence type="ECO:0000259" key="8">
    <source>
        <dbReference type="PROSITE" id="PS50850"/>
    </source>
</evidence>
<sequence length="493" mass="53465">MDKEITDIYGKPYKRNLLVMVLMIGSFCTVLNGTLLSTALPSIMKDFKIDTATAEWLSTAFLLVNGVMIPLSAWVMGKFGVKKSYLFAMITFFIGTAFAALAPNFGSLLTARIIQGIGVGITMPLLQTIMLTIFPPSERGAAMGTVGIVIGLAPAIGPTLSGWVVDNLSWRYLFSLIAPIAFIVIVLAFFFMKDVVPLKDDKLDYWSVITSTVGFGSLLYGFSEAGNDGWTDPKILTFMAIGFVFIILFGWRQTHMEKPFLDISVFKHFEFALAAFLSGIVNLAMVGIELVLPLYIQNLRGESAFHSGLLLLPGALMIGIMSPITGRLFDKYGARKMAITGMVILTLGTVPFVFLTEESSMVMITILYAIRMVGVSLVMMNVTTSGMNSLPLDKMSHGTAVNNTFRQVLTSIGTAIIVSVLSTVTKNNLPSKSILKATPLKYATGAKAATLDGFNAAFWVSILFCLVALVLAFFLKKGNRASQNKISVEGGKD</sequence>
<evidence type="ECO:0000256" key="1">
    <source>
        <dbReference type="ARBA" id="ARBA00004651"/>
    </source>
</evidence>
<comment type="caution">
    <text evidence="9">The sequence shown here is derived from an EMBL/GenBank/DDBJ whole genome shotgun (WGS) entry which is preliminary data.</text>
</comment>
<proteinExistence type="predicted"/>
<evidence type="ECO:0000256" key="3">
    <source>
        <dbReference type="ARBA" id="ARBA00022475"/>
    </source>
</evidence>
<dbReference type="NCBIfam" id="TIGR00711">
    <property type="entry name" value="efflux_EmrB"/>
    <property type="match status" value="1"/>
</dbReference>
<dbReference type="PANTHER" id="PTHR42718:SF24">
    <property type="entry name" value="MAJOR FACILITATOR SUPERFAMILY (MFS) PROFILE DOMAIN-CONTAINING PROTEIN"/>
    <property type="match status" value="1"/>
</dbReference>
<evidence type="ECO:0000313" key="10">
    <source>
        <dbReference type="Proteomes" id="UP000257317"/>
    </source>
</evidence>
<keyword evidence="3" id="KW-1003">Cell membrane</keyword>
<dbReference type="PANTHER" id="PTHR42718">
    <property type="entry name" value="MAJOR FACILITATOR SUPERFAMILY MULTIDRUG TRANSPORTER MFSC"/>
    <property type="match status" value="1"/>
</dbReference>
<feature type="transmembrane region" description="Helical" evidence="7">
    <location>
        <begin position="203"/>
        <end position="223"/>
    </location>
</feature>
<dbReference type="SUPFAM" id="SSF103473">
    <property type="entry name" value="MFS general substrate transporter"/>
    <property type="match status" value="1"/>
</dbReference>
<dbReference type="InterPro" id="IPR036259">
    <property type="entry name" value="MFS_trans_sf"/>
</dbReference>
<dbReference type="OrthoDB" id="9816041at2"/>
<feature type="transmembrane region" description="Helical" evidence="7">
    <location>
        <begin position="141"/>
        <end position="164"/>
    </location>
</feature>
<protein>
    <submittedName>
        <fullName evidence="9">Major facilitator superfamily transporter</fullName>
    </submittedName>
</protein>
<feature type="transmembrane region" description="Helical" evidence="7">
    <location>
        <begin position="56"/>
        <end position="77"/>
    </location>
</feature>
<dbReference type="Pfam" id="PF07690">
    <property type="entry name" value="MFS_1"/>
    <property type="match status" value="1"/>
</dbReference>
<dbReference type="CDD" id="cd17503">
    <property type="entry name" value="MFS_LmrB_MDR_like"/>
    <property type="match status" value="1"/>
</dbReference>
<feature type="transmembrane region" description="Helical" evidence="7">
    <location>
        <begin position="304"/>
        <end position="325"/>
    </location>
</feature>
<reference evidence="10" key="1">
    <citation type="submission" date="2018-03" db="EMBL/GenBank/DDBJ databases">
        <title>New taxa in the Lactobacillus gasseri group.</title>
        <authorList>
            <person name="Tanizawa Y."/>
            <person name="Tohno M."/>
            <person name="Endo A."/>
            <person name="Arita M."/>
        </authorList>
    </citation>
    <scope>NUCLEOTIDE SEQUENCE [LARGE SCALE GENOMIC DNA]</scope>
    <source>
        <strain evidence="10">DSM 24759</strain>
    </source>
</reference>
<feature type="transmembrane region" description="Helical" evidence="7">
    <location>
        <begin position="361"/>
        <end position="383"/>
    </location>
</feature>
<feature type="transmembrane region" description="Helical" evidence="7">
    <location>
        <begin position="113"/>
        <end position="134"/>
    </location>
</feature>
<dbReference type="InterPro" id="IPR004638">
    <property type="entry name" value="EmrB-like"/>
</dbReference>
<name>A0A2Z6TDV7_9LACO</name>
<keyword evidence="2" id="KW-0813">Transport</keyword>
<evidence type="ECO:0000256" key="6">
    <source>
        <dbReference type="ARBA" id="ARBA00023136"/>
    </source>
</evidence>
<dbReference type="AlphaFoldDB" id="A0A2Z6TDV7"/>
<dbReference type="Proteomes" id="UP000257317">
    <property type="component" value="Unassembled WGS sequence"/>
</dbReference>
<dbReference type="EMBL" id="BFBY01000001">
    <property type="protein sequence ID" value="GBG04142.1"/>
    <property type="molecule type" value="Genomic_DNA"/>
</dbReference>
<feature type="transmembrane region" description="Helical" evidence="7">
    <location>
        <begin position="337"/>
        <end position="355"/>
    </location>
</feature>